<evidence type="ECO:0000256" key="3">
    <source>
        <dbReference type="ARBA" id="ARBA00022630"/>
    </source>
</evidence>
<comment type="caution">
    <text evidence="13">The sequence shown here is derived from an EMBL/GenBank/DDBJ whole genome shotgun (WGS) entry which is preliminary data.</text>
</comment>
<dbReference type="Pfam" id="PF01207">
    <property type="entry name" value="Dus"/>
    <property type="match status" value="1"/>
</dbReference>
<dbReference type="InterPro" id="IPR018517">
    <property type="entry name" value="tRNA_hU_synthase_CS"/>
</dbReference>
<comment type="catalytic activity">
    <reaction evidence="11">
        <text>a 5,6-dihydrouridine in mRNA + NADP(+) = a uridine in mRNA + NADPH + H(+)</text>
        <dbReference type="Rhea" id="RHEA:69855"/>
        <dbReference type="Rhea" id="RHEA-COMP:14658"/>
        <dbReference type="Rhea" id="RHEA-COMP:17789"/>
        <dbReference type="ChEBI" id="CHEBI:15378"/>
        <dbReference type="ChEBI" id="CHEBI:57783"/>
        <dbReference type="ChEBI" id="CHEBI:58349"/>
        <dbReference type="ChEBI" id="CHEBI:65315"/>
        <dbReference type="ChEBI" id="CHEBI:74443"/>
    </reaction>
    <physiologicalReaction direction="right-to-left" evidence="11">
        <dbReference type="Rhea" id="RHEA:69857"/>
    </physiologicalReaction>
</comment>
<dbReference type="GO" id="GO:0017150">
    <property type="term" value="F:tRNA dihydrouridine synthase activity"/>
    <property type="evidence" value="ECO:0007669"/>
    <property type="project" value="InterPro"/>
</dbReference>
<dbReference type="InterPro" id="IPR013785">
    <property type="entry name" value="Aldolase_TIM"/>
</dbReference>
<keyword evidence="14" id="KW-1185">Reference proteome</keyword>
<reference evidence="13" key="1">
    <citation type="submission" date="2022-07" db="EMBL/GenBank/DDBJ databases">
        <title>Phylogenomic reconstructions and comparative analyses of Kickxellomycotina fungi.</title>
        <authorList>
            <person name="Reynolds N.K."/>
            <person name="Stajich J.E."/>
            <person name="Barry K."/>
            <person name="Grigoriev I.V."/>
            <person name="Crous P."/>
            <person name="Smith M.E."/>
        </authorList>
    </citation>
    <scope>NUCLEOTIDE SEQUENCE</scope>
    <source>
        <strain evidence="13">NBRC 105413</strain>
    </source>
</reference>
<sequence>MRATSAFGKAARAGLAGAMRTSVAPMIDVTDPCFLRLLRLISPFGNHQLWTEMVHANTFSRGQMHKDPIKLANHIPVYELRDFSYGTVVQIGASDPHDAYVAVTELRRLGVRHINLNCGCPSHNVQMGSFGAVLMTKPELAAQIVKAMLNAANESATESRPPANISVKCRIGIDENESPEFLRSFIDSVIGATSSAVSSPEPVSFVLHARRAWLNGLSPEQNRKIPLLNHARVYEMAREYPHIQVVVNGGVDTAQAVHEHLKSVDGVMIGRKIREDPWFLSELDQHIYGESSHQIPKVIDVLDQYLGFADHMHSEYAMRFTRLARPLYALFAGRKGKAFRRNLAQALAQAKSDRVGVTAEDEFQYKVRFSEIVAEAVHNAEKEHTQSAKAALPVHADIGDKTEQTATAGNLAA</sequence>
<dbReference type="CDD" id="cd02801">
    <property type="entry name" value="DUS_like_FMN"/>
    <property type="match status" value="1"/>
</dbReference>
<gene>
    <name evidence="13" type="ORF">LPJ64_002080</name>
</gene>
<comment type="cofactor">
    <cofactor evidence="1">
        <name>FMN</name>
        <dbReference type="ChEBI" id="CHEBI:58210"/>
    </cofactor>
</comment>
<proteinExistence type="predicted"/>
<organism evidence="13 14">
    <name type="scientific">Coemansia asiatica</name>
    <dbReference type="NCBI Taxonomy" id="1052880"/>
    <lineage>
        <taxon>Eukaryota</taxon>
        <taxon>Fungi</taxon>
        <taxon>Fungi incertae sedis</taxon>
        <taxon>Zoopagomycota</taxon>
        <taxon>Kickxellomycotina</taxon>
        <taxon>Kickxellomycetes</taxon>
        <taxon>Kickxellales</taxon>
        <taxon>Kickxellaceae</taxon>
        <taxon>Coemansia</taxon>
    </lineage>
</organism>
<dbReference type="GO" id="GO:0050660">
    <property type="term" value="F:flavin adenine dinucleotide binding"/>
    <property type="evidence" value="ECO:0007669"/>
    <property type="project" value="InterPro"/>
</dbReference>
<evidence type="ECO:0000313" key="14">
    <source>
        <dbReference type="Proteomes" id="UP001145021"/>
    </source>
</evidence>
<dbReference type="EMBL" id="JANBOH010000061">
    <property type="protein sequence ID" value="KAJ1646435.1"/>
    <property type="molecule type" value="Genomic_DNA"/>
</dbReference>
<evidence type="ECO:0000256" key="11">
    <source>
        <dbReference type="ARBA" id="ARBA00049447"/>
    </source>
</evidence>
<evidence type="ECO:0000256" key="4">
    <source>
        <dbReference type="ARBA" id="ARBA00022643"/>
    </source>
</evidence>
<keyword evidence="5" id="KW-0507">mRNA processing</keyword>
<dbReference type="PANTHER" id="PTHR42907">
    <property type="entry name" value="FMN-LINKED OXIDOREDUCTASES SUPERFAMILY PROTEIN"/>
    <property type="match status" value="1"/>
</dbReference>
<dbReference type="InterPro" id="IPR035587">
    <property type="entry name" value="DUS-like_FMN-bd"/>
</dbReference>
<keyword evidence="2" id="KW-0820">tRNA-binding</keyword>
<feature type="domain" description="DUS-like FMN-binding" evidence="12">
    <location>
        <begin position="23"/>
        <end position="352"/>
    </location>
</feature>
<accession>A0A9W7XNN9</accession>
<comment type="catalytic activity">
    <reaction evidence="10">
        <text>a 5,6-dihydrouridine in mRNA + NAD(+) = a uridine in mRNA + NADH + H(+)</text>
        <dbReference type="Rhea" id="RHEA:69851"/>
        <dbReference type="Rhea" id="RHEA-COMP:14658"/>
        <dbReference type="Rhea" id="RHEA-COMP:17789"/>
        <dbReference type="ChEBI" id="CHEBI:15378"/>
        <dbReference type="ChEBI" id="CHEBI:57540"/>
        <dbReference type="ChEBI" id="CHEBI:57945"/>
        <dbReference type="ChEBI" id="CHEBI:65315"/>
        <dbReference type="ChEBI" id="CHEBI:74443"/>
    </reaction>
    <physiologicalReaction direction="right-to-left" evidence="10">
        <dbReference type="Rhea" id="RHEA:69853"/>
    </physiologicalReaction>
</comment>
<dbReference type="PANTHER" id="PTHR42907:SF1">
    <property type="entry name" value="FMN-LINKED OXIDOREDUCTASES SUPERFAMILY PROTEIN"/>
    <property type="match status" value="1"/>
</dbReference>
<dbReference type="AlphaFoldDB" id="A0A9W7XNN9"/>
<evidence type="ECO:0000256" key="9">
    <source>
        <dbReference type="ARBA" id="ARBA00023002"/>
    </source>
</evidence>
<keyword evidence="6" id="KW-0819">tRNA processing</keyword>
<keyword evidence="3" id="KW-0285">Flavoprotein</keyword>
<dbReference type="GO" id="GO:0000049">
    <property type="term" value="F:tRNA binding"/>
    <property type="evidence" value="ECO:0007669"/>
    <property type="project" value="UniProtKB-KW"/>
</dbReference>
<protein>
    <recommendedName>
        <fullName evidence="12">DUS-like FMN-binding domain-containing protein</fullName>
    </recommendedName>
</protein>
<keyword evidence="7" id="KW-0521">NADP</keyword>
<evidence type="ECO:0000256" key="7">
    <source>
        <dbReference type="ARBA" id="ARBA00022857"/>
    </source>
</evidence>
<dbReference type="Proteomes" id="UP001145021">
    <property type="component" value="Unassembled WGS sequence"/>
</dbReference>
<dbReference type="Gene3D" id="3.20.20.70">
    <property type="entry name" value="Aldolase class I"/>
    <property type="match status" value="1"/>
</dbReference>
<evidence type="ECO:0000256" key="1">
    <source>
        <dbReference type="ARBA" id="ARBA00001917"/>
    </source>
</evidence>
<name>A0A9W7XNN9_9FUNG</name>
<dbReference type="GO" id="GO:0006397">
    <property type="term" value="P:mRNA processing"/>
    <property type="evidence" value="ECO:0007669"/>
    <property type="project" value="UniProtKB-KW"/>
</dbReference>
<evidence type="ECO:0000256" key="8">
    <source>
        <dbReference type="ARBA" id="ARBA00022884"/>
    </source>
</evidence>
<evidence type="ECO:0000256" key="5">
    <source>
        <dbReference type="ARBA" id="ARBA00022664"/>
    </source>
</evidence>
<evidence type="ECO:0000259" key="12">
    <source>
        <dbReference type="Pfam" id="PF01207"/>
    </source>
</evidence>
<keyword evidence="4" id="KW-0288">FMN</keyword>
<evidence type="ECO:0000256" key="10">
    <source>
        <dbReference type="ARBA" id="ARBA00048342"/>
    </source>
</evidence>
<dbReference type="SUPFAM" id="SSF51395">
    <property type="entry name" value="FMN-linked oxidoreductases"/>
    <property type="match status" value="1"/>
</dbReference>
<keyword evidence="9" id="KW-0560">Oxidoreductase</keyword>
<dbReference type="InterPro" id="IPR004653">
    <property type="entry name" value="DusA"/>
</dbReference>
<dbReference type="PROSITE" id="PS01136">
    <property type="entry name" value="UPF0034"/>
    <property type="match status" value="1"/>
</dbReference>
<evidence type="ECO:0000313" key="13">
    <source>
        <dbReference type="EMBL" id="KAJ1646435.1"/>
    </source>
</evidence>
<evidence type="ECO:0000256" key="2">
    <source>
        <dbReference type="ARBA" id="ARBA00022555"/>
    </source>
</evidence>
<keyword evidence="8" id="KW-0694">RNA-binding</keyword>
<evidence type="ECO:0000256" key="6">
    <source>
        <dbReference type="ARBA" id="ARBA00022694"/>
    </source>
</evidence>